<dbReference type="EMBL" id="PHHA01000026">
    <property type="protein sequence ID" value="PJG84677.1"/>
    <property type="molecule type" value="Genomic_DNA"/>
</dbReference>
<dbReference type="AlphaFoldDB" id="A0A2M8S0L0"/>
<dbReference type="OrthoDB" id="9780884at2"/>
<feature type="transmembrane region" description="Helical" evidence="1">
    <location>
        <begin position="69"/>
        <end position="94"/>
    </location>
</feature>
<comment type="caution">
    <text evidence="3">The sequence shown here is derived from an EMBL/GenBank/DDBJ whole genome shotgun (WGS) entry which is preliminary data.</text>
</comment>
<dbReference type="Gene3D" id="3.60.21.10">
    <property type="match status" value="1"/>
</dbReference>
<feature type="transmembrane region" description="Helical" evidence="1">
    <location>
        <begin position="106"/>
        <end position="127"/>
    </location>
</feature>
<accession>A0A2M8S0L0</accession>
<keyword evidence="4" id="KW-1185">Reference proteome</keyword>
<reference evidence="3 4" key="1">
    <citation type="submission" date="2017-11" db="EMBL/GenBank/DDBJ databases">
        <title>Reclassification of Bisgaard taxon 7 as Conservatibacter flavescens gen. nov., sp. nov.</title>
        <authorList>
            <person name="Christensen H."/>
        </authorList>
    </citation>
    <scope>NUCLEOTIDE SEQUENCE [LARGE SCALE GENOMIC DNA]</scope>
    <source>
        <strain evidence="3 4">7_4</strain>
    </source>
</reference>
<dbReference type="SUPFAM" id="SSF56300">
    <property type="entry name" value="Metallo-dependent phosphatases"/>
    <property type="match status" value="1"/>
</dbReference>
<dbReference type="Proteomes" id="UP000229329">
    <property type="component" value="Unassembled WGS sequence"/>
</dbReference>
<proteinExistence type="predicted"/>
<evidence type="ECO:0000313" key="3">
    <source>
        <dbReference type="EMBL" id="PJG84677.1"/>
    </source>
</evidence>
<dbReference type="PANTHER" id="PTHR31302">
    <property type="entry name" value="TRANSMEMBRANE PROTEIN WITH METALLOPHOSPHOESTERASE DOMAIN-RELATED"/>
    <property type="match status" value="1"/>
</dbReference>
<dbReference type="Pfam" id="PF00149">
    <property type="entry name" value="Metallophos"/>
    <property type="match status" value="1"/>
</dbReference>
<dbReference type="PANTHER" id="PTHR31302:SF0">
    <property type="entry name" value="TRANSMEMBRANE PROTEIN WITH METALLOPHOSPHOESTERASE DOMAIN"/>
    <property type="match status" value="1"/>
</dbReference>
<evidence type="ECO:0000313" key="4">
    <source>
        <dbReference type="Proteomes" id="UP000229329"/>
    </source>
</evidence>
<keyword evidence="1" id="KW-0812">Transmembrane</keyword>
<dbReference type="CDD" id="cd07385">
    <property type="entry name" value="MPP_YkuE_C"/>
    <property type="match status" value="1"/>
</dbReference>
<name>A0A2M8S0L0_9PAST</name>
<gene>
    <name evidence="3" type="ORF">CVP05_10420</name>
</gene>
<dbReference type="RefSeq" id="WP_100289505.1">
    <property type="nucleotide sequence ID" value="NZ_PHHA01000026.1"/>
</dbReference>
<protein>
    <submittedName>
        <fullName evidence="3">Metallophosphoesterase</fullName>
    </submittedName>
</protein>
<keyword evidence="1" id="KW-0472">Membrane</keyword>
<evidence type="ECO:0000259" key="2">
    <source>
        <dbReference type="Pfam" id="PF00149"/>
    </source>
</evidence>
<sequence>MEYRYYITTALVIITLQLLIYLFTRTIFWLFGDVSNRKARIGLSAFFFIAANGTIIITLLRIFPHMFRVSAIMLLILLFAAFTSIGAIAIYHLLKSFVSKQKLNTTLKILYPFVFIGLLGFSIFNAYSPVVKHYSITLDKTLSKPLRIGVASDLHLGILFGNKQLDKLADIMNAEKVDLILLPGDLMDDNVEAYLAENMQPHLAKLRAPLGVYATLGNHDLFGHQQAIYQELTKAGIHVLMDQTLNVNNQFVLVGRNDDLMKTRPSLAQLLQNIDTELPIFVMDHRPTEIEEHAKLPIDLQVSGHTHRGQVFPASILTKLIYRLHYGYEKIEKGHFFVTSGYGFWGVPMRLGSRSEVFIIDVK</sequence>
<dbReference type="InterPro" id="IPR029052">
    <property type="entry name" value="Metallo-depent_PP-like"/>
</dbReference>
<feature type="domain" description="Calcineurin-like phosphoesterase" evidence="2">
    <location>
        <begin position="146"/>
        <end position="308"/>
    </location>
</feature>
<dbReference type="InterPro" id="IPR004843">
    <property type="entry name" value="Calcineurin-like_PHP"/>
</dbReference>
<feature type="transmembrane region" description="Helical" evidence="1">
    <location>
        <begin position="6"/>
        <end position="31"/>
    </location>
</feature>
<keyword evidence="1" id="KW-1133">Transmembrane helix</keyword>
<dbReference type="InterPro" id="IPR051158">
    <property type="entry name" value="Metallophosphoesterase_sf"/>
</dbReference>
<evidence type="ECO:0000256" key="1">
    <source>
        <dbReference type="SAM" id="Phobius"/>
    </source>
</evidence>
<organism evidence="3 4">
    <name type="scientific">Conservatibacter flavescens</name>
    <dbReference type="NCBI Taxonomy" id="28161"/>
    <lineage>
        <taxon>Bacteria</taxon>
        <taxon>Pseudomonadati</taxon>
        <taxon>Pseudomonadota</taxon>
        <taxon>Gammaproteobacteria</taxon>
        <taxon>Pasteurellales</taxon>
        <taxon>Pasteurellaceae</taxon>
        <taxon>Conservatibacter</taxon>
    </lineage>
</organism>
<feature type="transmembrane region" description="Helical" evidence="1">
    <location>
        <begin position="43"/>
        <end position="63"/>
    </location>
</feature>
<dbReference type="GO" id="GO:0016787">
    <property type="term" value="F:hydrolase activity"/>
    <property type="evidence" value="ECO:0007669"/>
    <property type="project" value="InterPro"/>
</dbReference>